<dbReference type="Proteomes" id="UP000652761">
    <property type="component" value="Unassembled WGS sequence"/>
</dbReference>
<evidence type="ECO:0000313" key="2">
    <source>
        <dbReference type="Proteomes" id="UP000652761"/>
    </source>
</evidence>
<organism evidence="1 2">
    <name type="scientific">Colocasia esculenta</name>
    <name type="common">Wild taro</name>
    <name type="synonym">Arum esculentum</name>
    <dbReference type="NCBI Taxonomy" id="4460"/>
    <lineage>
        <taxon>Eukaryota</taxon>
        <taxon>Viridiplantae</taxon>
        <taxon>Streptophyta</taxon>
        <taxon>Embryophyta</taxon>
        <taxon>Tracheophyta</taxon>
        <taxon>Spermatophyta</taxon>
        <taxon>Magnoliopsida</taxon>
        <taxon>Liliopsida</taxon>
        <taxon>Araceae</taxon>
        <taxon>Aroideae</taxon>
        <taxon>Colocasieae</taxon>
        <taxon>Colocasia</taxon>
    </lineage>
</organism>
<sequence>MSKGEKKKERTRNDCNPFGMIVQTLFAKEVSTHPTMVSTQQPRFKGKKIPGFRLLKSTHSQGRSTLDSVPRTTCLQNWDSRSTQDQSRSTLDSVPRTACSQIWDSVSTPPPGQVDTLQKDCNSNWMSATCQPRAMAPNWPSIKKEDPNELSKPPEKFPLAARIVHLPLLLSWCLLKTNSHHFDYENWSLIVEEASEAPQGSRLSRSIRWRRFQGRSPSSKVQSIGWDFKDSSLFPI</sequence>
<keyword evidence="2" id="KW-1185">Reference proteome</keyword>
<dbReference type="EMBL" id="NMUH01001436">
    <property type="protein sequence ID" value="MQL92326.1"/>
    <property type="molecule type" value="Genomic_DNA"/>
</dbReference>
<reference evidence="1" key="1">
    <citation type="submission" date="2017-07" db="EMBL/GenBank/DDBJ databases">
        <title>Taro Niue Genome Assembly and Annotation.</title>
        <authorList>
            <person name="Atibalentja N."/>
            <person name="Keating K."/>
            <person name="Fields C.J."/>
        </authorList>
    </citation>
    <scope>NUCLEOTIDE SEQUENCE</scope>
    <source>
        <strain evidence="1">Niue_2</strain>
        <tissue evidence="1">Leaf</tissue>
    </source>
</reference>
<proteinExistence type="predicted"/>
<evidence type="ECO:0000313" key="1">
    <source>
        <dbReference type="EMBL" id="MQL92326.1"/>
    </source>
</evidence>
<accession>A0A843VAU0</accession>
<gene>
    <name evidence="1" type="ORF">Taro_024944</name>
</gene>
<comment type="caution">
    <text evidence="1">The sequence shown here is derived from an EMBL/GenBank/DDBJ whole genome shotgun (WGS) entry which is preliminary data.</text>
</comment>
<protein>
    <submittedName>
        <fullName evidence="1">Uncharacterized protein</fullName>
    </submittedName>
</protein>
<name>A0A843VAU0_COLES</name>
<dbReference type="AlphaFoldDB" id="A0A843VAU0"/>